<dbReference type="Gene3D" id="3.30.60.230">
    <property type="entry name" value="Lsr2, dimerization domain"/>
    <property type="match status" value="1"/>
</dbReference>
<organism evidence="2 3">
    <name type="scientific">Gordonia desulfuricans</name>
    <dbReference type="NCBI Taxonomy" id="89051"/>
    <lineage>
        <taxon>Bacteria</taxon>
        <taxon>Bacillati</taxon>
        <taxon>Actinomycetota</taxon>
        <taxon>Actinomycetes</taxon>
        <taxon>Mycobacteriales</taxon>
        <taxon>Gordoniaceae</taxon>
        <taxon>Gordonia</taxon>
    </lineage>
</organism>
<keyword evidence="3" id="KW-1185">Reference proteome</keyword>
<dbReference type="AlphaFoldDB" id="A0A7K3LS09"/>
<proteinExistence type="predicted"/>
<protein>
    <submittedName>
        <fullName evidence="2">Uncharacterized protein</fullName>
    </submittedName>
</protein>
<evidence type="ECO:0000313" key="2">
    <source>
        <dbReference type="EMBL" id="NDK91010.1"/>
    </source>
</evidence>
<sequence>MRFWRAHRAKDTLQGLANLTSTLRWTTLHRVARVELPTFIGDLDGTLLEIDDVHSVDWSWNGVAYRPDVSSANLDRIETGTIPLATHLASSTRVGERRRGSTSQRALRESESTASSRTVTSGAAQIGEWATAHGYDVSARGSITNACATPTSPLRAEHAPPQHSRCQDWPLPSPVAHTRVVLGSPLCIRVGLSSTVVAGALAGFLGVPTGLSLVRSRQP</sequence>
<dbReference type="InterPro" id="IPR042261">
    <property type="entry name" value="Lsr2-like_dimerization"/>
</dbReference>
<dbReference type="Proteomes" id="UP000466307">
    <property type="component" value="Unassembled WGS sequence"/>
</dbReference>
<feature type="region of interest" description="Disordered" evidence="1">
    <location>
        <begin position="89"/>
        <end position="120"/>
    </location>
</feature>
<gene>
    <name evidence="2" type="ORF">GYA93_15670</name>
</gene>
<reference evidence="2 3" key="1">
    <citation type="submission" date="2020-01" db="EMBL/GenBank/DDBJ databases">
        <title>Investigation of new actinobacteria for the biodesulphurisation of diesel fuel.</title>
        <authorList>
            <person name="Athi Narayanan S.M."/>
        </authorList>
    </citation>
    <scope>NUCLEOTIDE SEQUENCE [LARGE SCALE GENOMIC DNA]</scope>
    <source>
        <strain evidence="2 3">213E</strain>
    </source>
</reference>
<accession>A0A7K3LS09</accession>
<evidence type="ECO:0000313" key="3">
    <source>
        <dbReference type="Proteomes" id="UP000466307"/>
    </source>
</evidence>
<name>A0A7K3LS09_9ACTN</name>
<dbReference type="EMBL" id="JAADZU010000054">
    <property type="protein sequence ID" value="NDK91010.1"/>
    <property type="molecule type" value="Genomic_DNA"/>
</dbReference>
<comment type="caution">
    <text evidence="2">The sequence shown here is derived from an EMBL/GenBank/DDBJ whole genome shotgun (WGS) entry which is preliminary data.</text>
</comment>
<evidence type="ECO:0000256" key="1">
    <source>
        <dbReference type="SAM" id="MobiDB-lite"/>
    </source>
</evidence>